<dbReference type="PANTHER" id="PTHR45720:SF10">
    <property type="entry name" value="CHLORIDE CHANNEL PROTEIN 2"/>
    <property type="match status" value="1"/>
</dbReference>
<feature type="transmembrane region" description="Helical" evidence="10">
    <location>
        <begin position="419"/>
        <end position="442"/>
    </location>
</feature>
<dbReference type="InterPro" id="IPR046342">
    <property type="entry name" value="CBS_dom_sf"/>
</dbReference>
<dbReference type="Pfam" id="PF00654">
    <property type="entry name" value="Voltage_CLC"/>
    <property type="match status" value="1"/>
</dbReference>
<evidence type="ECO:0000256" key="3">
    <source>
        <dbReference type="ARBA" id="ARBA00022692"/>
    </source>
</evidence>
<reference evidence="11" key="1">
    <citation type="submission" date="2021-11" db="EMBL/GenBank/DDBJ databases">
        <authorList>
            <consortium name="Genoscope - CEA"/>
            <person name="William W."/>
        </authorList>
    </citation>
    <scope>NUCLEOTIDE SEQUENCE</scope>
</reference>
<evidence type="ECO:0000256" key="2">
    <source>
        <dbReference type="ARBA" id="ARBA00022448"/>
    </source>
</evidence>
<sequence length="789" mass="83770">MSDDSPQAPPRRSTSDTEGSPPPSPVAMPESSTSQPEMATVDLEAAPTTTAAPPTQPLPPPPRQPSPRRTDRQSMAIDAPPPENGTSPSLASPQAAPEMTVDQDEGDVYGGFRRRFKLKKSRSAEPWSTTRKPRLPAIKRRIASAWAHNYFWLFLVVLAVITSISAFVMDETAANLRKGLVNGVLRTGGSQKDYGVILYIFLRVCITLIAVELTKRIAPIAAGSGIPEVKSILAGFSIPGFLEPRTLVAKVLGVVLLLGAGLPIGKEGPFIHTAAILAELLMRVPFFARHTNELFRNQMLSAAAAVGVSAAFGAPIGGILFSIEATANYYATSHYWGAFLCATVGAFTSRELAFKSYGAFSPHFDTVSYKHWEVWIFLLLSAVCGILGGFFVTLFTAFVGLRRRCAALKMKGLSAIPKIVLGTNLGFSALVALTSGLFACWIGDFALLGTREVMDDLFSEFPLREDANPKLHQRSRWDERDGGVGASLCLFIVFTFFFSTLCIGLPVSNGLVTPSFAIGAGIGRLVGEALRTLTTSVTGECPLSPAGGYAIVGAAAFSVSVTGKLSIGVVISELTGQLSYSIPVLFACVVGLGAGQLVEIDIYAMIARLKALPHWPAIHAAANFSKTVSDVVECTKAYEEPCLALVDDHPPANVQDTLNSATHVVIPVVRNGVFVGVMRVADLASAMEGDFTAAIDDAWPRCAPSATLSHLCFLFDLHHKDRVFVVSGGGRLVGHVDASEVGQALAAKMPAQETCPTDARDGGGVLAGAARAALGARFGGRLVIFKFSY</sequence>
<organism evidence="11 12">
    <name type="scientific">Pelagomonas calceolata</name>
    <dbReference type="NCBI Taxonomy" id="35677"/>
    <lineage>
        <taxon>Eukaryota</taxon>
        <taxon>Sar</taxon>
        <taxon>Stramenopiles</taxon>
        <taxon>Ochrophyta</taxon>
        <taxon>Pelagophyceae</taxon>
        <taxon>Pelagomonadales</taxon>
        <taxon>Pelagomonadaceae</taxon>
        <taxon>Pelagomonas</taxon>
    </lineage>
</organism>
<evidence type="ECO:0000256" key="1">
    <source>
        <dbReference type="ARBA" id="ARBA00004141"/>
    </source>
</evidence>
<feature type="transmembrane region" description="Helical" evidence="10">
    <location>
        <begin position="270"/>
        <end position="288"/>
    </location>
</feature>
<keyword evidence="6" id="KW-0406">Ion transport</keyword>
<feature type="transmembrane region" description="Helical" evidence="10">
    <location>
        <begin position="549"/>
        <end position="571"/>
    </location>
</feature>
<keyword evidence="2" id="KW-0813">Transport</keyword>
<gene>
    <name evidence="11" type="ORF">PECAL_1P00820</name>
</gene>
<evidence type="ECO:0000256" key="5">
    <source>
        <dbReference type="ARBA" id="ARBA00022989"/>
    </source>
</evidence>
<dbReference type="InterPro" id="IPR050970">
    <property type="entry name" value="Cl_channel_volt-gated"/>
</dbReference>
<feature type="transmembrane region" description="Helical" evidence="10">
    <location>
        <begin position="374"/>
        <end position="399"/>
    </location>
</feature>
<evidence type="ECO:0000256" key="4">
    <source>
        <dbReference type="ARBA" id="ARBA00022737"/>
    </source>
</evidence>
<evidence type="ECO:0000313" key="11">
    <source>
        <dbReference type="EMBL" id="CAH0363750.1"/>
    </source>
</evidence>
<feature type="transmembrane region" description="Helical" evidence="10">
    <location>
        <begin position="194"/>
        <end position="211"/>
    </location>
</feature>
<keyword evidence="7 10" id="KW-0472">Membrane</keyword>
<evidence type="ECO:0000256" key="9">
    <source>
        <dbReference type="SAM" id="MobiDB-lite"/>
    </source>
</evidence>
<evidence type="ECO:0000256" key="6">
    <source>
        <dbReference type="ARBA" id="ARBA00023065"/>
    </source>
</evidence>
<keyword evidence="4" id="KW-0677">Repeat</keyword>
<feature type="transmembrane region" description="Helical" evidence="10">
    <location>
        <begin position="578"/>
        <end position="598"/>
    </location>
</feature>
<feature type="transmembrane region" description="Helical" evidence="10">
    <location>
        <begin position="247"/>
        <end position="264"/>
    </location>
</feature>
<feature type="transmembrane region" description="Helical" evidence="10">
    <location>
        <begin position="150"/>
        <end position="169"/>
    </location>
</feature>
<dbReference type="AlphaFoldDB" id="A0A8J2WD23"/>
<dbReference type="SUPFAM" id="SSF81340">
    <property type="entry name" value="Clc chloride channel"/>
    <property type="match status" value="1"/>
</dbReference>
<dbReference type="Gene3D" id="1.10.3080.10">
    <property type="entry name" value="Clc chloride channel"/>
    <property type="match status" value="1"/>
</dbReference>
<feature type="transmembrane region" description="Helical" evidence="10">
    <location>
        <begin position="335"/>
        <end position="353"/>
    </location>
</feature>
<comment type="caution">
    <text evidence="11">The sequence shown here is derived from an EMBL/GenBank/DDBJ whole genome shotgun (WGS) entry which is preliminary data.</text>
</comment>
<feature type="compositionally biased region" description="Pro residues" evidence="9">
    <location>
        <begin position="54"/>
        <end position="65"/>
    </location>
</feature>
<dbReference type="Proteomes" id="UP000789595">
    <property type="component" value="Unassembled WGS sequence"/>
</dbReference>
<dbReference type="OrthoDB" id="4564at2759"/>
<name>A0A8J2WD23_9STRA</name>
<protein>
    <recommendedName>
        <fullName evidence="13">Chloride channel protein</fullName>
    </recommendedName>
</protein>
<dbReference type="EMBL" id="CAKKNE010000001">
    <property type="protein sequence ID" value="CAH0363750.1"/>
    <property type="molecule type" value="Genomic_DNA"/>
</dbReference>
<evidence type="ECO:0008006" key="13">
    <source>
        <dbReference type="Google" id="ProtNLM"/>
    </source>
</evidence>
<evidence type="ECO:0000256" key="10">
    <source>
        <dbReference type="SAM" id="Phobius"/>
    </source>
</evidence>
<proteinExistence type="predicted"/>
<keyword evidence="5 10" id="KW-1133">Transmembrane helix</keyword>
<feature type="transmembrane region" description="Helical" evidence="10">
    <location>
        <begin position="300"/>
        <end position="323"/>
    </location>
</feature>
<evidence type="ECO:0000313" key="12">
    <source>
        <dbReference type="Proteomes" id="UP000789595"/>
    </source>
</evidence>
<dbReference type="GO" id="GO:0005247">
    <property type="term" value="F:voltage-gated chloride channel activity"/>
    <property type="evidence" value="ECO:0007669"/>
    <property type="project" value="TreeGrafter"/>
</dbReference>
<evidence type="ECO:0000256" key="8">
    <source>
        <dbReference type="ARBA" id="ARBA00023214"/>
    </source>
</evidence>
<feature type="region of interest" description="Disordered" evidence="9">
    <location>
        <begin position="1"/>
        <end position="107"/>
    </location>
</feature>
<evidence type="ECO:0000256" key="7">
    <source>
        <dbReference type="ARBA" id="ARBA00023136"/>
    </source>
</evidence>
<keyword evidence="12" id="KW-1185">Reference proteome</keyword>
<dbReference type="InterPro" id="IPR014743">
    <property type="entry name" value="Cl-channel_core"/>
</dbReference>
<dbReference type="SUPFAM" id="SSF54631">
    <property type="entry name" value="CBS-domain pair"/>
    <property type="match status" value="1"/>
</dbReference>
<comment type="subcellular location">
    <subcellularLocation>
        <location evidence="1">Membrane</location>
        <topology evidence="1">Multi-pass membrane protein</topology>
    </subcellularLocation>
</comment>
<dbReference type="PANTHER" id="PTHR45720">
    <property type="entry name" value="CHLORIDE CHANNEL PROTEIN 2"/>
    <property type="match status" value="1"/>
</dbReference>
<accession>A0A8J2WD23</accession>
<dbReference type="PRINTS" id="PR00762">
    <property type="entry name" value="CLCHANNEL"/>
</dbReference>
<dbReference type="InterPro" id="IPR001807">
    <property type="entry name" value="ClC"/>
</dbReference>
<keyword evidence="8" id="KW-0868">Chloride</keyword>
<feature type="transmembrane region" description="Helical" evidence="10">
    <location>
        <begin position="484"/>
        <end position="507"/>
    </location>
</feature>
<dbReference type="GO" id="GO:0016020">
    <property type="term" value="C:membrane"/>
    <property type="evidence" value="ECO:0007669"/>
    <property type="project" value="UniProtKB-SubCell"/>
</dbReference>
<keyword evidence="3 10" id="KW-0812">Transmembrane</keyword>